<sequence>MVAALMALAMAAGSPAPASPAPAFPVEGVWHNPKNSVAMKTGACPDKTGGSKLCGWVVRADDEAQADARDGGTPKLIGTALLHEYRPNGRNRWSGQIFVPDMGRTFGSTLTLVDADTIDVKGCLIGGFLCKTQTWRRG</sequence>
<feature type="domain" description="DUF2147" evidence="2">
    <location>
        <begin position="28"/>
        <end position="137"/>
    </location>
</feature>
<feature type="chain" id="PRO_5016027862" evidence="1">
    <location>
        <begin position="19"/>
        <end position="138"/>
    </location>
</feature>
<dbReference type="PANTHER" id="PTHR36919">
    <property type="entry name" value="BLR1215 PROTEIN"/>
    <property type="match status" value="1"/>
</dbReference>
<evidence type="ECO:0000259" key="2">
    <source>
        <dbReference type="Pfam" id="PF09917"/>
    </source>
</evidence>
<organism evidence="3 4">
    <name type="scientific">Sphingomonas taxi</name>
    <dbReference type="NCBI Taxonomy" id="1549858"/>
    <lineage>
        <taxon>Bacteria</taxon>
        <taxon>Pseudomonadati</taxon>
        <taxon>Pseudomonadota</taxon>
        <taxon>Alphaproteobacteria</taxon>
        <taxon>Sphingomonadales</taxon>
        <taxon>Sphingomonadaceae</taxon>
        <taxon>Sphingomonas</taxon>
    </lineage>
</organism>
<dbReference type="AlphaFoldDB" id="A0A2W4Z2C5"/>
<evidence type="ECO:0000313" key="4">
    <source>
        <dbReference type="Proteomes" id="UP000249555"/>
    </source>
</evidence>
<feature type="signal peptide" evidence="1">
    <location>
        <begin position="1"/>
        <end position="18"/>
    </location>
</feature>
<dbReference type="Proteomes" id="UP000249555">
    <property type="component" value="Unassembled WGS sequence"/>
</dbReference>
<dbReference type="Pfam" id="PF09917">
    <property type="entry name" value="DUF2147"/>
    <property type="match status" value="1"/>
</dbReference>
<accession>A0A2W4Z2C5</accession>
<dbReference type="PANTHER" id="PTHR36919:SF2">
    <property type="entry name" value="BLL6627 PROTEIN"/>
    <property type="match status" value="1"/>
</dbReference>
<protein>
    <submittedName>
        <fullName evidence="3">DUF2147 domain-containing protein</fullName>
    </submittedName>
</protein>
<evidence type="ECO:0000313" key="3">
    <source>
        <dbReference type="EMBL" id="PZO76470.1"/>
    </source>
</evidence>
<reference evidence="3 4" key="1">
    <citation type="submission" date="2017-08" db="EMBL/GenBank/DDBJ databases">
        <title>Infants hospitalized years apart are colonized by the same room-sourced microbial strains.</title>
        <authorList>
            <person name="Brooks B."/>
            <person name="Olm M.R."/>
            <person name="Firek B.A."/>
            <person name="Baker R."/>
            <person name="Thomas B.C."/>
            <person name="Morowitz M.J."/>
            <person name="Banfield J.F."/>
        </authorList>
    </citation>
    <scope>NUCLEOTIDE SEQUENCE [LARGE SCALE GENOMIC DNA]</scope>
    <source>
        <strain evidence="3">S2_018_000_R3_119</strain>
    </source>
</reference>
<evidence type="ECO:0000256" key="1">
    <source>
        <dbReference type="SAM" id="SignalP"/>
    </source>
</evidence>
<gene>
    <name evidence="3" type="ORF">DI640_02685</name>
</gene>
<dbReference type="InterPro" id="IPR019223">
    <property type="entry name" value="DUF2147"/>
</dbReference>
<proteinExistence type="predicted"/>
<keyword evidence="1" id="KW-0732">Signal</keyword>
<dbReference type="EMBL" id="QFMX01000002">
    <property type="protein sequence ID" value="PZO76470.1"/>
    <property type="molecule type" value="Genomic_DNA"/>
</dbReference>
<dbReference type="Gene3D" id="2.40.128.520">
    <property type="match status" value="1"/>
</dbReference>
<name>A0A2W4Z2C5_9SPHN</name>
<comment type="caution">
    <text evidence="3">The sequence shown here is derived from an EMBL/GenBank/DDBJ whole genome shotgun (WGS) entry which is preliminary data.</text>
</comment>